<reference evidence="1" key="1">
    <citation type="submission" date="2019-08" db="EMBL/GenBank/DDBJ databases">
        <authorList>
            <person name="Kucharzyk K."/>
            <person name="Murdoch R.W."/>
            <person name="Higgins S."/>
            <person name="Loffler F."/>
        </authorList>
    </citation>
    <scope>NUCLEOTIDE SEQUENCE</scope>
</reference>
<proteinExistence type="predicted"/>
<sequence>MQLGSDQEQQGFVALDLLHFKRRGKAGFGHFVPVAAKAGGACGPADELQIAQPAGRFLAVGLQRVGRVLVLVMALSHLERLGDEKCARVHLLVVTLLKIGKYRGVAAQQARFEQRGLHRHIGGRFAQAVADGTHAGADLQARVPATADEGLDGGTPAHAQIAAALIGKQHQHVHVGMRKQLPAPIATHGHQRGLWRQPGALPEVGEQMIGLQRQLVQQRAHAACGG</sequence>
<name>A0A645DX66_9ZZZZ</name>
<accession>A0A645DX66</accession>
<evidence type="ECO:0000313" key="1">
    <source>
        <dbReference type="EMBL" id="MPM93911.1"/>
    </source>
</evidence>
<dbReference type="EMBL" id="VSSQ01040615">
    <property type="protein sequence ID" value="MPM93911.1"/>
    <property type="molecule type" value="Genomic_DNA"/>
</dbReference>
<protein>
    <submittedName>
        <fullName evidence="1">Uncharacterized protein</fullName>
    </submittedName>
</protein>
<organism evidence="1">
    <name type="scientific">bioreactor metagenome</name>
    <dbReference type="NCBI Taxonomy" id="1076179"/>
    <lineage>
        <taxon>unclassified sequences</taxon>
        <taxon>metagenomes</taxon>
        <taxon>ecological metagenomes</taxon>
    </lineage>
</organism>
<comment type="caution">
    <text evidence="1">The sequence shown here is derived from an EMBL/GenBank/DDBJ whole genome shotgun (WGS) entry which is preliminary data.</text>
</comment>
<gene>
    <name evidence="1" type="ORF">SDC9_141053</name>
</gene>
<dbReference type="AlphaFoldDB" id="A0A645DX66"/>